<keyword evidence="3" id="KW-1185">Reference proteome</keyword>
<organism evidence="2 3">
    <name type="scientific">Flavobacterium terrigena</name>
    <dbReference type="NCBI Taxonomy" id="402734"/>
    <lineage>
        <taxon>Bacteria</taxon>
        <taxon>Pseudomonadati</taxon>
        <taxon>Bacteroidota</taxon>
        <taxon>Flavobacteriia</taxon>
        <taxon>Flavobacteriales</taxon>
        <taxon>Flavobacteriaceae</taxon>
        <taxon>Flavobacterium</taxon>
    </lineage>
</organism>
<gene>
    <name evidence="2" type="ORF">SAMN05660918_2264</name>
</gene>
<protein>
    <submittedName>
        <fullName evidence="2">Head domain of trimeric autotransporter adhesin</fullName>
    </submittedName>
</protein>
<feature type="domain" description="Trimeric autotransporter adhesin YadA-like head" evidence="1">
    <location>
        <begin position="172"/>
        <end position="191"/>
    </location>
</feature>
<dbReference type="Proteomes" id="UP000199702">
    <property type="component" value="Unassembled WGS sequence"/>
</dbReference>
<dbReference type="SUPFAM" id="SSF49842">
    <property type="entry name" value="TNF-like"/>
    <property type="match status" value="1"/>
</dbReference>
<name>A0A1H6VWH2_9FLAO</name>
<dbReference type="InterPro" id="IPR008983">
    <property type="entry name" value="Tumour_necrosis_fac-like_dom"/>
</dbReference>
<evidence type="ECO:0000313" key="2">
    <source>
        <dbReference type="EMBL" id="SEJ04552.1"/>
    </source>
</evidence>
<evidence type="ECO:0000313" key="3">
    <source>
        <dbReference type="Proteomes" id="UP000199702"/>
    </source>
</evidence>
<dbReference type="InterPro" id="IPR011049">
    <property type="entry name" value="Serralysin-like_metalloprot_C"/>
</dbReference>
<dbReference type="STRING" id="402734.SAMN05660918_2264"/>
<proteinExistence type="predicted"/>
<dbReference type="Gene3D" id="2.60.120.40">
    <property type="match status" value="1"/>
</dbReference>
<dbReference type="InterPro" id="IPR008640">
    <property type="entry name" value="Adhesin_Head_dom"/>
</dbReference>
<dbReference type="OrthoDB" id="1247310at2"/>
<dbReference type="EMBL" id="FNYA01000005">
    <property type="protein sequence ID" value="SEJ04552.1"/>
    <property type="molecule type" value="Genomic_DNA"/>
</dbReference>
<dbReference type="Pfam" id="PF05658">
    <property type="entry name" value="YadA_head"/>
    <property type="match status" value="2"/>
</dbReference>
<dbReference type="AlphaFoldDB" id="A0A1H6VWH2"/>
<feature type="domain" description="Trimeric autotransporter adhesin YadA-like head" evidence="1">
    <location>
        <begin position="196"/>
        <end position="219"/>
    </location>
</feature>
<accession>A0A1H6VWH2</accession>
<dbReference type="GO" id="GO:0019867">
    <property type="term" value="C:outer membrane"/>
    <property type="evidence" value="ECO:0007669"/>
    <property type="project" value="InterPro"/>
</dbReference>
<dbReference type="Gene3D" id="2.150.10.10">
    <property type="entry name" value="Serralysin-like metalloprotease, C-terminal"/>
    <property type="match status" value="1"/>
</dbReference>
<evidence type="ECO:0000259" key="1">
    <source>
        <dbReference type="Pfam" id="PF05658"/>
    </source>
</evidence>
<sequence>MVVSILCSSNFAKKIKYMKKSLLTTLIIVVNSTSIFSQVGIGTTNPSASSALDINSTNSGLLIPRISLTSSTDVLTIPSPTTSLLVYNTATISDIVPGFYYWDTKWNSLQDSKTGTDWKVTGNAITAGNFLGTTNSQDLLFKVNNSNAARFDRFNSVTLGFGSNVTPGIIRASVLGYGSSVSSPQSIALGNEVRVSGQYATAIGYQAQTSQDYAVVLGSTNANSKIGIGTNSPDERLHVVGNIKMVDGNQANGNILRSDANGKASWESIDDLKDRLDNVKEKYGELFRTSNTTISSGNEISFGSNGPNNSVALSSTNIKVSVAGDYKVTYSVSFLRGNGNGNHSFYLRKNSTKIPGSSTFKSANNGDQDTLTKTKLVTLAAGDAVSVYYDSGDTITLFEGTSLQVELIK</sequence>
<reference evidence="3" key="1">
    <citation type="submission" date="2016-10" db="EMBL/GenBank/DDBJ databases">
        <authorList>
            <person name="Varghese N."/>
            <person name="Submissions S."/>
        </authorList>
    </citation>
    <scope>NUCLEOTIDE SEQUENCE [LARGE SCALE GENOMIC DNA]</scope>
    <source>
        <strain evidence="3">DSM 17934</strain>
    </source>
</reference>